<dbReference type="Proteomes" id="UP000651668">
    <property type="component" value="Unassembled WGS sequence"/>
</dbReference>
<proteinExistence type="predicted"/>
<dbReference type="GO" id="GO:0006633">
    <property type="term" value="P:fatty acid biosynthetic process"/>
    <property type="evidence" value="ECO:0007669"/>
    <property type="project" value="InterPro"/>
</dbReference>
<dbReference type="EMBL" id="BMIL01000001">
    <property type="protein sequence ID" value="GGC52107.1"/>
    <property type="molecule type" value="Genomic_DNA"/>
</dbReference>
<organism evidence="1 2">
    <name type="scientific">Pedobacter quisquiliarum</name>
    <dbReference type="NCBI Taxonomy" id="1834438"/>
    <lineage>
        <taxon>Bacteria</taxon>
        <taxon>Pseudomonadati</taxon>
        <taxon>Bacteroidota</taxon>
        <taxon>Sphingobacteriia</taxon>
        <taxon>Sphingobacteriales</taxon>
        <taxon>Sphingobacteriaceae</taxon>
        <taxon>Pedobacter</taxon>
    </lineage>
</organism>
<reference evidence="1" key="2">
    <citation type="submission" date="2020-09" db="EMBL/GenBank/DDBJ databases">
        <authorList>
            <person name="Sun Q."/>
            <person name="Zhou Y."/>
        </authorList>
    </citation>
    <scope>NUCLEOTIDE SEQUENCE</scope>
    <source>
        <strain evidence="1">CGMCC 1.15343</strain>
    </source>
</reference>
<dbReference type="InterPro" id="IPR007431">
    <property type="entry name" value="ACP_PD"/>
</dbReference>
<dbReference type="AlphaFoldDB" id="A0A916TY79"/>
<evidence type="ECO:0000313" key="2">
    <source>
        <dbReference type="Proteomes" id="UP000651668"/>
    </source>
</evidence>
<dbReference type="GO" id="GO:0008770">
    <property type="term" value="F:[acyl-carrier-protein] phosphodiesterase activity"/>
    <property type="evidence" value="ECO:0007669"/>
    <property type="project" value="InterPro"/>
</dbReference>
<gene>
    <name evidence="1" type="ORF">GCM10011387_02000</name>
</gene>
<name>A0A916TY79_9SPHI</name>
<keyword evidence="2" id="KW-1185">Reference proteome</keyword>
<accession>A0A916TY79</accession>
<reference evidence="1" key="1">
    <citation type="journal article" date="2014" name="Int. J. Syst. Evol. Microbiol.">
        <title>Complete genome sequence of Corynebacterium casei LMG S-19264T (=DSM 44701T), isolated from a smear-ripened cheese.</title>
        <authorList>
            <consortium name="US DOE Joint Genome Institute (JGI-PGF)"/>
            <person name="Walter F."/>
            <person name="Albersmeier A."/>
            <person name="Kalinowski J."/>
            <person name="Ruckert C."/>
        </authorList>
    </citation>
    <scope>NUCLEOTIDE SEQUENCE</scope>
    <source>
        <strain evidence="1">CGMCC 1.15343</strain>
    </source>
</reference>
<protein>
    <recommendedName>
        <fullName evidence="3">Acyl carrier protein phosphodiesterase</fullName>
    </recommendedName>
</protein>
<evidence type="ECO:0008006" key="3">
    <source>
        <dbReference type="Google" id="ProtNLM"/>
    </source>
</evidence>
<dbReference type="Pfam" id="PF04336">
    <property type="entry name" value="ACP_PD"/>
    <property type="match status" value="1"/>
</dbReference>
<dbReference type="RefSeq" id="WP_188624951.1">
    <property type="nucleotide sequence ID" value="NZ_BMIL01000001.1"/>
</dbReference>
<comment type="caution">
    <text evidence="1">The sequence shown here is derived from an EMBL/GenBank/DDBJ whole genome shotgun (WGS) entry which is preliminary data.</text>
</comment>
<evidence type="ECO:0000313" key="1">
    <source>
        <dbReference type="EMBL" id="GGC52107.1"/>
    </source>
</evidence>
<sequence>MNFLSHYYFERNNPDQFVVMGVVLPDLIKNADKFWNIHPQKTPALFQDQQSQASILRGWNKHLEVDNYFHTSEFFKTETANLKKLILPCVTAGPVKPFFLAHIGLELMLDHLLLHSGMINIETFYLQLQQANSTALREFLAKAEIPDQGIFDVFLNDYLDSRYLFSYQKLHNISYALKRICMRVWENPFTEAQTEMLTQKLDEYCPELESRFMTIFNELEENPAIRAI</sequence>